<proteinExistence type="predicted"/>
<evidence type="ECO:0000313" key="2">
    <source>
        <dbReference type="Proteomes" id="UP001151760"/>
    </source>
</evidence>
<organism evidence="1 2">
    <name type="scientific">Tanacetum coccineum</name>
    <dbReference type="NCBI Taxonomy" id="301880"/>
    <lineage>
        <taxon>Eukaryota</taxon>
        <taxon>Viridiplantae</taxon>
        <taxon>Streptophyta</taxon>
        <taxon>Embryophyta</taxon>
        <taxon>Tracheophyta</taxon>
        <taxon>Spermatophyta</taxon>
        <taxon>Magnoliopsida</taxon>
        <taxon>eudicotyledons</taxon>
        <taxon>Gunneridae</taxon>
        <taxon>Pentapetalae</taxon>
        <taxon>asterids</taxon>
        <taxon>campanulids</taxon>
        <taxon>Asterales</taxon>
        <taxon>Asteraceae</taxon>
        <taxon>Asteroideae</taxon>
        <taxon>Anthemideae</taxon>
        <taxon>Anthemidinae</taxon>
        <taxon>Tanacetum</taxon>
    </lineage>
</organism>
<gene>
    <name evidence="1" type="ORF">Tco_0752008</name>
</gene>
<reference evidence="1" key="2">
    <citation type="submission" date="2022-01" db="EMBL/GenBank/DDBJ databases">
        <authorList>
            <person name="Yamashiro T."/>
            <person name="Shiraishi A."/>
            <person name="Satake H."/>
            <person name="Nakayama K."/>
        </authorList>
    </citation>
    <scope>NUCLEOTIDE SEQUENCE</scope>
</reference>
<name>A0ABQ4Z8W8_9ASTR</name>
<reference evidence="1" key="1">
    <citation type="journal article" date="2022" name="Int. J. Mol. Sci.">
        <title>Draft Genome of Tanacetum Coccineum: Genomic Comparison of Closely Related Tanacetum-Family Plants.</title>
        <authorList>
            <person name="Yamashiro T."/>
            <person name="Shiraishi A."/>
            <person name="Nakayama K."/>
            <person name="Satake H."/>
        </authorList>
    </citation>
    <scope>NUCLEOTIDE SEQUENCE</scope>
</reference>
<protein>
    <submittedName>
        <fullName evidence="1">Uncharacterized protein</fullName>
    </submittedName>
</protein>
<comment type="caution">
    <text evidence="1">The sequence shown here is derived from an EMBL/GenBank/DDBJ whole genome shotgun (WGS) entry which is preliminary data.</text>
</comment>
<keyword evidence="2" id="KW-1185">Reference proteome</keyword>
<dbReference type="EMBL" id="BQNB010011051">
    <property type="protein sequence ID" value="GJS85467.1"/>
    <property type="molecule type" value="Genomic_DNA"/>
</dbReference>
<sequence length="106" mass="11251">METPADTFPKQLRDLTLIMRQLAVYGAEKLVFGVIGIRAVIILGKKKVGQGIEIISRKAGLIIISQKAGLIINSGIAGLIKINSGEAGLIVNSGEADIVVISRKRT</sequence>
<evidence type="ECO:0000313" key="1">
    <source>
        <dbReference type="EMBL" id="GJS85467.1"/>
    </source>
</evidence>
<dbReference type="Proteomes" id="UP001151760">
    <property type="component" value="Unassembled WGS sequence"/>
</dbReference>
<accession>A0ABQ4Z8W8</accession>